<proteinExistence type="predicted"/>
<protein>
    <submittedName>
        <fullName evidence="1">Uncharacterized protein</fullName>
    </submittedName>
</protein>
<name>A0A846JGX0_CLOBO</name>
<evidence type="ECO:0000313" key="1">
    <source>
        <dbReference type="EMBL" id="NFJ09424.1"/>
    </source>
</evidence>
<organism evidence="1 2">
    <name type="scientific">Clostridium botulinum</name>
    <dbReference type="NCBI Taxonomy" id="1491"/>
    <lineage>
        <taxon>Bacteria</taxon>
        <taxon>Bacillati</taxon>
        <taxon>Bacillota</taxon>
        <taxon>Clostridia</taxon>
        <taxon>Eubacteriales</taxon>
        <taxon>Clostridiaceae</taxon>
        <taxon>Clostridium</taxon>
    </lineage>
</organism>
<accession>A0A846JGX0</accession>
<gene>
    <name evidence="1" type="ORF">FC871_13275</name>
</gene>
<dbReference type="Proteomes" id="UP000480039">
    <property type="component" value="Unassembled WGS sequence"/>
</dbReference>
<reference evidence="1 2" key="1">
    <citation type="submission" date="2019-04" db="EMBL/GenBank/DDBJ databases">
        <title>Genome sequencing of Clostridium botulinum Groups I-IV and Clostridium butyricum.</title>
        <authorList>
            <person name="Brunt J."/>
            <person name="Van Vliet A.H.M."/>
            <person name="Stringer S.C."/>
            <person name="Carter A.T."/>
            <person name="Peck M.W."/>
        </authorList>
    </citation>
    <scope>NUCLEOTIDE SEQUENCE [LARGE SCALE GENOMIC DNA]</scope>
    <source>
        <strain evidence="1 2">Colworth BL30</strain>
    </source>
</reference>
<comment type="caution">
    <text evidence="1">The sequence shown here is derived from an EMBL/GenBank/DDBJ whole genome shotgun (WGS) entry which is preliminary data.</text>
</comment>
<evidence type="ECO:0000313" key="2">
    <source>
        <dbReference type="Proteomes" id="UP000480039"/>
    </source>
</evidence>
<sequence>MKNEEYCPIPTKDQMRNRRNIQIHESSNEELYKLYDEVSQGIMEFGSVDELSNDFKRDKDLIKLELKNRGLQVTNWIYKLKLYFNIGKS</sequence>
<dbReference type="EMBL" id="SWQE01000007">
    <property type="protein sequence ID" value="NFJ09424.1"/>
    <property type="molecule type" value="Genomic_DNA"/>
</dbReference>
<dbReference type="AlphaFoldDB" id="A0A846JGX0"/>